<evidence type="ECO:0000256" key="3">
    <source>
        <dbReference type="SAM" id="SignalP"/>
    </source>
</evidence>
<name>A0A7S1HUY1_9EUGL</name>
<dbReference type="EMBL" id="HBGA01008709">
    <property type="protein sequence ID" value="CAD8992074.1"/>
    <property type="molecule type" value="Transcribed_RNA"/>
</dbReference>
<dbReference type="InterPro" id="IPR011256">
    <property type="entry name" value="Reg_factor_effector_dom_sf"/>
</dbReference>
<dbReference type="PANTHER" id="PTHR11220">
    <property type="entry name" value="HEME-BINDING PROTEIN-RELATED"/>
    <property type="match status" value="1"/>
</dbReference>
<feature type="region of interest" description="Disordered" evidence="2">
    <location>
        <begin position="248"/>
        <end position="267"/>
    </location>
</feature>
<comment type="similarity">
    <text evidence="1">Belongs to the HEBP family.</text>
</comment>
<dbReference type="Pfam" id="PF04832">
    <property type="entry name" value="SOUL"/>
    <property type="match status" value="1"/>
</dbReference>
<evidence type="ECO:0000256" key="2">
    <source>
        <dbReference type="SAM" id="MobiDB-lite"/>
    </source>
</evidence>
<proteinExistence type="inferred from homology"/>
<gene>
    <name evidence="4" type="ORF">EGYM00392_LOCUS3121</name>
</gene>
<feature type="chain" id="PRO_5030924899" description="SOUL heme-binding protein" evidence="3">
    <location>
        <begin position="21"/>
        <end position="517"/>
    </location>
</feature>
<dbReference type="Gene3D" id="3.20.80.10">
    <property type="entry name" value="Regulatory factor, effector binding domain"/>
    <property type="match status" value="1"/>
</dbReference>
<protein>
    <recommendedName>
        <fullName evidence="5">SOUL heme-binding protein</fullName>
    </recommendedName>
</protein>
<accession>A0A7S1HUY1</accession>
<sequence>MSAVALALALVVVTARPADGWTATRLWVAPHVPRTATARHPAVLPEAAAHWQSLGRPRPNPDPGLNRSPQLRLLSSTSDRHPLPTPASPAPLVPVWVHLLGAAGVCVAAVAAWARRTRLTGHLLLGATYATDPAEPSQGWSLHALTSEAGTTKQDQRRVLLDDALRSDPAAAAQLLKELQELRDRQRKQGGSGMGIGGEVEEFLSELLMVVDGKEGAESPLPWWSKLRPLTRFSRRARRASLRRVLDMSTPTADDDNDRGDDAGAERRRRRRSFAVILRALAQSETEDKPKGVAIVQLEKAASRDLKMSVNSEDVVKRAPPGLETPKYEVLVSRPLAAGGYEVRRYEPYTVCSVNMSKPREDPSKTDAEITNPQLKGASGFGALAGYLFGKNQQATAMKMTTPVFTAGEADKRTMSFVLPSDYWKEDGLQSAPQPLDGSGVQLERSDGEERAVVVFGGLATKADTAGRRSQLLKGLETDPDWMPDPGATVTLAQYNDPFTPPWKRRNEVCIKVVPRA</sequence>
<keyword evidence="3" id="KW-0732">Signal</keyword>
<evidence type="ECO:0000313" key="4">
    <source>
        <dbReference type="EMBL" id="CAD8992074.1"/>
    </source>
</evidence>
<dbReference type="InterPro" id="IPR006917">
    <property type="entry name" value="SOUL_heme-bd"/>
</dbReference>
<dbReference type="SUPFAM" id="SSF55136">
    <property type="entry name" value="Probable bacterial effector-binding domain"/>
    <property type="match status" value="1"/>
</dbReference>
<evidence type="ECO:0008006" key="5">
    <source>
        <dbReference type="Google" id="ProtNLM"/>
    </source>
</evidence>
<dbReference type="AlphaFoldDB" id="A0A7S1HUY1"/>
<reference evidence="4" key="1">
    <citation type="submission" date="2021-01" db="EMBL/GenBank/DDBJ databases">
        <authorList>
            <person name="Corre E."/>
            <person name="Pelletier E."/>
            <person name="Niang G."/>
            <person name="Scheremetjew M."/>
            <person name="Finn R."/>
            <person name="Kale V."/>
            <person name="Holt S."/>
            <person name="Cochrane G."/>
            <person name="Meng A."/>
            <person name="Brown T."/>
            <person name="Cohen L."/>
        </authorList>
    </citation>
    <scope>NUCLEOTIDE SEQUENCE</scope>
    <source>
        <strain evidence="4">NIES-381</strain>
    </source>
</reference>
<evidence type="ECO:0000256" key="1">
    <source>
        <dbReference type="ARBA" id="ARBA00009817"/>
    </source>
</evidence>
<organism evidence="4">
    <name type="scientific">Eutreptiella gymnastica</name>
    <dbReference type="NCBI Taxonomy" id="73025"/>
    <lineage>
        <taxon>Eukaryota</taxon>
        <taxon>Discoba</taxon>
        <taxon>Euglenozoa</taxon>
        <taxon>Euglenida</taxon>
        <taxon>Spirocuta</taxon>
        <taxon>Euglenophyceae</taxon>
        <taxon>Eutreptiales</taxon>
        <taxon>Eutreptiaceae</taxon>
        <taxon>Eutreptiella</taxon>
    </lineage>
</organism>
<dbReference type="PANTHER" id="PTHR11220:SF58">
    <property type="entry name" value="SOUL HEME-BINDING FAMILY PROTEIN"/>
    <property type="match status" value="1"/>
</dbReference>
<feature type="signal peptide" evidence="3">
    <location>
        <begin position="1"/>
        <end position="20"/>
    </location>
</feature>